<dbReference type="Pfam" id="PF10226">
    <property type="entry name" value="CCDC85"/>
    <property type="match status" value="1"/>
</dbReference>
<feature type="region of interest" description="Disordered" evidence="5">
    <location>
        <begin position="279"/>
        <end position="311"/>
    </location>
</feature>
<feature type="region of interest" description="Disordered" evidence="5">
    <location>
        <begin position="1"/>
        <end position="37"/>
    </location>
</feature>
<feature type="compositionally biased region" description="Polar residues" evidence="5">
    <location>
        <begin position="12"/>
        <end position="24"/>
    </location>
</feature>
<evidence type="ECO:0000313" key="7">
    <source>
        <dbReference type="Proteomes" id="UP000186922"/>
    </source>
</evidence>
<dbReference type="InterPro" id="IPR019359">
    <property type="entry name" value="CCDC85"/>
</dbReference>
<evidence type="ECO:0000313" key="6">
    <source>
        <dbReference type="EMBL" id="GAV00191.1"/>
    </source>
</evidence>
<dbReference type="AlphaFoldDB" id="A0A1D1VGY8"/>
<name>A0A1D1VGY8_RAMVA</name>
<feature type="compositionally biased region" description="Pro residues" evidence="5">
    <location>
        <begin position="204"/>
        <end position="221"/>
    </location>
</feature>
<keyword evidence="7" id="KW-1185">Reference proteome</keyword>
<protein>
    <recommendedName>
        <fullName evidence="8">Coiled-coil domain-containing protein 85C</fullName>
    </recommendedName>
</protein>
<feature type="compositionally biased region" description="Low complexity" evidence="5">
    <location>
        <begin position="25"/>
        <end position="37"/>
    </location>
</feature>
<accession>A0A1D1VGY8</accession>
<dbReference type="STRING" id="947166.A0A1D1VGY8"/>
<feature type="compositionally biased region" description="Polar residues" evidence="5">
    <location>
        <begin position="230"/>
        <end position="239"/>
    </location>
</feature>
<organism evidence="6 7">
    <name type="scientific">Ramazzottius varieornatus</name>
    <name type="common">Water bear</name>
    <name type="synonym">Tardigrade</name>
    <dbReference type="NCBI Taxonomy" id="947166"/>
    <lineage>
        <taxon>Eukaryota</taxon>
        <taxon>Metazoa</taxon>
        <taxon>Ecdysozoa</taxon>
        <taxon>Tardigrada</taxon>
        <taxon>Eutardigrada</taxon>
        <taxon>Parachela</taxon>
        <taxon>Hypsibioidea</taxon>
        <taxon>Ramazzottiidae</taxon>
        <taxon>Ramazzottius</taxon>
    </lineage>
</organism>
<dbReference type="EMBL" id="BDGG01000006">
    <property type="protein sequence ID" value="GAV00191.1"/>
    <property type="molecule type" value="Genomic_DNA"/>
</dbReference>
<dbReference type="GO" id="GO:0005912">
    <property type="term" value="C:adherens junction"/>
    <property type="evidence" value="ECO:0007669"/>
    <property type="project" value="UniProtKB-SubCell"/>
</dbReference>
<evidence type="ECO:0000256" key="5">
    <source>
        <dbReference type="SAM" id="MobiDB-lite"/>
    </source>
</evidence>
<comment type="caution">
    <text evidence="6">The sequence shown here is derived from an EMBL/GenBank/DDBJ whole genome shotgun (WGS) entry which is preliminary data.</text>
</comment>
<evidence type="ECO:0000256" key="2">
    <source>
        <dbReference type="ARBA" id="ARBA00009052"/>
    </source>
</evidence>
<evidence type="ECO:0000256" key="3">
    <source>
        <dbReference type="ARBA" id="ARBA00022949"/>
    </source>
</evidence>
<feature type="region of interest" description="Disordered" evidence="5">
    <location>
        <begin position="179"/>
        <end position="250"/>
    </location>
</feature>
<proteinExistence type="inferred from homology"/>
<dbReference type="Proteomes" id="UP000186922">
    <property type="component" value="Unassembled WGS sequence"/>
</dbReference>
<comment type="subcellular location">
    <subcellularLocation>
        <location evidence="1">Cell junction</location>
        <location evidence="1">Adherens junction</location>
    </subcellularLocation>
</comment>
<gene>
    <name evidence="6" type="primary">RvY_11075-1</name>
    <name evidence="6" type="synonym">RvY_11075.1</name>
    <name evidence="6" type="ORF">RvY_11075</name>
</gene>
<evidence type="ECO:0000256" key="1">
    <source>
        <dbReference type="ARBA" id="ARBA00004536"/>
    </source>
</evidence>
<feature type="compositionally biased region" description="Low complexity" evidence="5">
    <location>
        <begin position="284"/>
        <end position="304"/>
    </location>
</feature>
<evidence type="ECO:0000256" key="4">
    <source>
        <dbReference type="ARBA" id="ARBA00023054"/>
    </source>
</evidence>
<dbReference type="PANTHER" id="PTHR13546">
    <property type="entry name" value="RE60986P"/>
    <property type="match status" value="1"/>
</dbReference>
<evidence type="ECO:0008006" key="8">
    <source>
        <dbReference type="Google" id="ProtNLM"/>
    </source>
</evidence>
<comment type="similarity">
    <text evidence="2">Belongs to the CCDC85 family.</text>
</comment>
<sequence length="311" mass="35026">MDNSRHEGMKMSSPQQASTSSFDHPNNLPPNTAAPPLLTDDQLARLSNHEVISLLRAREGECVRLLKDRAQLMKDVNRTLQLHLAEVRGLREVNQALQKDNQELRDLSCFLDDDRLKARKIAKEWQKFGKYTSTVMRQEVTAYQMKLYELEQKQEALLRENMELKELCLYLDDSRGEPRTCHVQPLPPSQSQSRPQSREKPARGDPPPQTEQRRPPVPPPYAAVVAGDGNTFSSSNKQPFTRGPPDRPRNTHIAQARQMSSQEMLNPLTALIDSADLGADVSHDSNSSTNSFSSNLDSVSSNIDAQVIHRV</sequence>
<keyword evidence="3" id="KW-0965">Cell junction</keyword>
<reference evidence="6 7" key="1">
    <citation type="journal article" date="2016" name="Nat. Commun.">
        <title>Extremotolerant tardigrade genome and improved radiotolerance of human cultured cells by tardigrade-unique protein.</title>
        <authorList>
            <person name="Hashimoto T."/>
            <person name="Horikawa D.D."/>
            <person name="Saito Y."/>
            <person name="Kuwahara H."/>
            <person name="Kozuka-Hata H."/>
            <person name="Shin-I T."/>
            <person name="Minakuchi Y."/>
            <person name="Ohishi K."/>
            <person name="Motoyama A."/>
            <person name="Aizu T."/>
            <person name="Enomoto A."/>
            <person name="Kondo K."/>
            <person name="Tanaka S."/>
            <person name="Hara Y."/>
            <person name="Koshikawa S."/>
            <person name="Sagara H."/>
            <person name="Miura T."/>
            <person name="Yokobori S."/>
            <person name="Miyagawa K."/>
            <person name="Suzuki Y."/>
            <person name="Kubo T."/>
            <person name="Oyama M."/>
            <person name="Kohara Y."/>
            <person name="Fujiyama A."/>
            <person name="Arakawa K."/>
            <person name="Katayama T."/>
            <person name="Toyoda A."/>
            <person name="Kunieda T."/>
        </authorList>
    </citation>
    <scope>NUCLEOTIDE SEQUENCE [LARGE SCALE GENOMIC DNA]</scope>
    <source>
        <strain evidence="6 7">YOKOZUNA-1</strain>
    </source>
</reference>
<dbReference type="PANTHER" id="PTHR13546:SF15">
    <property type="entry name" value="CCDC85"/>
    <property type="match status" value="1"/>
</dbReference>
<dbReference type="OrthoDB" id="10056395at2759"/>
<keyword evidence="4" id="KW-0175">Coiled coil</keyword>